<dbReference type="GO" id="GO:0009306">
    <property type="term" value="P:protein secretion"/>
    <property type="evidence" value="ECO:0007669"/>
    <property type="project" value="InterPro"/>
</dbReference>
<evidence type="ECO:0000256" key="6">
    <source>
        <dbReference type="ARBA" id="ARBA00023136"/>
    </source>
</evidence>
<dbReference type="PRINTS" id="PR00949">
    <property type="entry name" value="TYPE3IMAPROT"/>
</dbReference>
<keyword evidence="8" id="KW-0282">Flagellum</keyword>
<keyword evidence="9" id="KW-1185">Reference proteome</keyword>
<keyword evidence="6 7" id="KW-0472">Membrane</keyword>
<dbReference type="InterPro" id="IPR042196">
    <property type="entry name" value="FHIPEP_4"/>
</dbReference>
<dbReference type="PATRIC" id="fig|45065.4.peg.804"/>
<evidence type="ECO:0000313" key="9">
    <source>
        <dbReference type="Proteomes" id="UP000054785"/>
    </source>
</evidence>
<feature type="transmembrane region" description="Helical" evidence="7">
    <location>
        <begin position="203"/>
        <end position="224"/>
    </location>
</feature>
<sequence length="701" mass="75623">MSGKTNALSTLRRASPGSALLIISMLAMVIIPLPPFLLDILFTFNITLSLIILMVAIYVVRPLEFSLFPTILLITTLLRLTLNIASTRVVLIHGHEGAGAAGEVIRAFGEVVIGGNFVVGMIVFSILMIINFIVVTKGAGRISEVSARFTLDAMPGKQMAVDADLNTGAINQDEARVRREEIIQESDFYGSMDGASKFVRGDAIAGLLILFINLVGGIIIGVFQDGMTLQNAMTTFSILTIGDGLAAQLPSLLLSISAAIIVTRVSNEQDINQQTMTQLFGNPRPLLVTGAILVCVAIVPGMPHLPLLSFAVIALITGARMRPKAAVPGALKNSTSDTATPADNRTLDADIDWNDVASVDKITLELGYGLVGLAGARKDGPLIARVRGIRKKLSQELGFLIPPVHVKDNLSLAANTCRVFLKGVLLTEATIHPDRLLAISPGHTQSPLPGIPCKDPTFGLDGYWITEDNKAHAQGLGYTIVDASTVIATNLNQIIRTQAGLLLGYEDVQQLITRLGATDPKLTEALTSAATGIPLNIIFSTLQKLLHSGIFITDFRTIAEKMVDSWSKSKDQDTLLEAVRIALKHLIVYNISGGGKELPVAVLDTELTSLLQKSIQVSQQLNEKIVVLEPSLTEKIYNCFLEYVRHCESSALPVILLLTSELRGVLEKLFKPGIPTMHFLSFNEVPEDKQIRIMERIGQSA</sequence>
<name>A0A0W0U3L2_9GAMM</name>
<gene>
    <name evidence="8" type="primary">flhA_1</name>
    <name evidence="7" type="synonym">flhA</name>
    <name evidence="8" type="ORF">Lgee_0749</name>
</gene>
<feature type="transmembrane region" description="Helical" evidence="7">
    <location>
        <begin position="111"/>
        <end position="134"/>
    </location>
</feature>
<keyword evidence="8" id="KW-0969">Cilium</keyword>
<dbReference type="InterPro" id="IPR042193">
    <property type="entry name" value="FHIPEP_3"/>
</dbReference>
<dbReference type="EMBL" id="LNYC01000022">
    <property type="protein sequence ID" value="KTD02057.1"/>
    <property type="molecule type" value="Genomic_DNA"/>
</dbReference>
<keyword evidence="7" id="KW-1006">Bacterial flagellum protein export</keyword>
<dbReference type="OrthoDB" id="9759185at2"/>
<evidence type="ECO:0000256" key="5">
    <source>
        <dbReference type="ARBA" id="ARBA00022989"/>
    </source>
</evidence>
<comment type="function">
    <text evidence="7">Required for formation of the rod structure of the flagellar apparatus. Together with FliI and FliH, may constitute the export apparatus of flagellin.</text>
</comment>
<evidence type="ECO:0000256" key="1">
    <source>
        <dbReference type="ARBA" id="ARBA00004651"/>
    </source>
</evidence>
<evidence type="ECO:0000256" key="3">
    <source>
        <dbReference type="ARBA" id="ARBA00022475"/>
    </source>
</evidence>
<dbReference type="RefSeq" id="WP_028386602.1">
    <property type="nucleotide sequence ID" value="NZ_CAAAHN010000021.1"/>
</dbReference>
<evidence type="ECO:0000256" key="2">
    <source>
        <dbReference type="ARBA" id="ARBA00008835"/>
    </source>
</evidence>
<dbReference type="Gene3D" id="3.40.50.12790">
    <property type="entry name" value="FHIPEP family, domain 4"/>
    <property type="match status" value="1"/>
</dbReference>
<evidence type="ECO:0000256" key="7">
    <source>
        <dbReference type="RuleBase" id="RU364093"/>
    </source>
</evidence>
<comment type="caution">
    <text evidence="8">The sequence shown here is derived from an EMBL/GenBank/DDBJ whole genome shotgun (WGS) entry which is preliminary data.</text>
</comment>
<feature type="transmembrane region" description="Helical" evidence="7">
    <location>
        <begin position="244"/>
        <end position="265"/>
    </location>
</feature>
<keyword evidence="7" id="KW-0653">Protein transport</keyword>
<keyword evidence="4 7" id="KW-0812">Transmembrane</keyword>
<comment type="subcellular location">
    <subcellularLocation>
        <location evidence="1 7">Cell membrane</location>
        <topology evidence="1 7">Multi-pass membrane protein</topology>
    </subcellularLocation>
</comment>
<evidence type="ECO:0000313" key="8">
    <source>
        <dbReference type="EMBL" id="KTD02057.1"/>
    </source>
</evidence>
<reference evidence="8 9" key="1">
    <citation type="submission" date="2015-11" db="EMBL/GenBank/DDBJ databases">
        <title>Genomic analysis of 38 Legionella species identifies large and diverse effector repertoires.</title>
        <authorList>
            <person name="Burstein D."/>
            <person name="Amaro F."/>
            <person name="Zusman T."/>
            <person name="Lifshitz Z."/>
            <person name="Cohen O."/>
            <person name="Gilbert J.A."/>
            <person name="Pupko T."/>
            <person name="Shuman H.A."/>
            <person name="Segal G."/>
        </authorList>
    </citation>
    <scope>NUCLEOTIDE SEQUENCE [LARGE SCALE GENOMIC DNA]</scope>
    <source>
        <strain evidence="8 9">ATCC 49504</strain>
    </source>
</reference>
<dbReference type="PANTHER" id="PTHR30161">
    <property type="entry name" value="FLAGELLAR EXPORT PROTEIN, MEMBRANE FLHA SUBUNIT-RELATED"/>
    <property type="match status" value="1"/>
</dbReference>
<accession>A0A0W0U3L2</accession>
<dbReference type="GO" id="GO:0005886">
    <property type="term" value="C:plasma membrane"/>
    <property type="evidence" value="ECO:0007669"/>
    <property type="project" value="UniProtKB-SubCell"/>
</dbReference>
<dbReference type="PANTHER" id="PTHR30161:SF1">
    <property type="entry name" value="FLAGELLAR BIOSYNTHESIS PROTEIN FLHA-RELATED"/>
    <property type="match status" value="1"/>
</dbReference>
<feature type="transmembrane region" description="Helical" evidence="7">
    <location>
        <begin position="14"/>
        <end position="34"/>
    </location>
</feature>
<dbReference type="NCBIfam" id="TIGR01398">
    <property type="entry name" value="FlhA"/>
    <property type="match status" value="1"/>
</dbReference>
<protein>
    <recommendedName>
        <fullName evidence="7">Flagellar biosynthesis protein FlhA</fullName>
    </recommendedName>
</protein>
<dbReference type="AlphaFoldDB" id="A0A0W0U3L2"/>
<feature type="transmembrane region" description="Helical" evidence="7">
    <location>
        <begin position="286"/>
        <end position="316"/>
    </location>
</feature>
<dbReference type="Gene3D" id="3.40.30.60">
    <property type="entry name" value="FHIPEP family, domain 1"/>
    <property type="match status" value="1"/>
</dbReference>
<keyword evidence="5 7" id="KW-1133">Transmembrane helix</keyword>
<comment type="similarity">
    <text evidence="2 7">Belongs to the FHIPEP (flagella/HR/invasion proteins export pore) family.</text>
</comment>
<dbReference type="Gene3D" id="1.10.8.540">
    <property type="entry name" value="FHIPEP family, domain 3"/>
    <property type="match status" value="1"/>
</dbReference>
<dbReference type="Pfam" id="PF00771">
    <property type="entry name" value="FHIPEP"/>
    <property type="match status" value="1"/>
</dbReference>
<keyword evidence="7" id="KW-1005">Bacterial flagellum biogenesis</keyword>
<dbReference type="Proteomes" id="UP000054785">
    <property type="component" value="Unassembled WGS sequence"/>
</dbReference>
<dbReference type="InterPro" id="IPR042194">
    <property type="entry name" value="FHIPEP_1"/>
</dbReference>
<feature type="transmembrane region" description="Helical" evidence="7">
    <location>
        <begin position="40"/>
        <end position="60"/>
    </location>
</feature>
<keyword evidence="3 7" id="KW-1003">Cell membrane</keyword>
<dbReference type="InterPro" id="IPR001712">
    <property type="entry name" value="T3SS_FHIPEP"/>
</dbReference>
<dbReference type="STRING" id="45065.Lgee_0749"/>
<dbReference type="GO" id="GO:0044780">
    <property type="term" value="P:bacterial-type flagellum assembly"/>
    <property type="evidence" value="ECO:0007669"/>
    <property type="project" value="InterPro"/>
</dbReference>
<dbReference type="InterPro" id="IPR006301">
    <property type="entry name" value="FlhA"/>
</dbReference>
<feature type="transmembrane region" description="Helical" evidence="7">
    <location>
        <begin position="67"/>
        <end position="91"/>
    </location>
</feature>
<keyword evidence="7" id="KW-0813">Transport</keyword>
<proteinExistence type="inferred from homology"/>
<evidence type="ECO:0000256" key="4">
    <source>
        <dbReference type="ARBA" id="ARBA00022692"/>
    </source>
</evidence>
<dbReference type="PIRSF" id="PIRSF005419">
    <property type="entry name" value="FlhA"/>
    <property type="match status" value="1"/>
</dbReference>
<keyword evidence="8" id="KW-0966">Cell projection</keyword>
<organism evidence="8 9">
    <name type="scientific">Legionella geestiana</name>
    <dbReference type="NCBI Taxonomy" id="45065"/>
    <lineage>
        <taxon>Bacteria</taxon>
        <taxon>Pseudomonadati</taxon>
        <taxon>Pseudomonadota</taxon>
        <taxon>Gammaproteobacteria</taxon>
        <taxon>Legionellales</taxon>
        <taxon>Legionellaceae</taxon>
        <taxon>Legionella</taxon>
    </lineage>
</organism>